<feature type="non-terminal residue" evidence="7">
    <location>
        <position position="1"/>
    </location>
</feature>
<dbReference type="FunFam" id="2.40.100.10:FF:000002">
    <property type="entry name" value="Peptidyl-prolyl cis-trans isomerase"/>
    <property type="match status" value="1"/>
</dbReference>
<dbReference type="GO" id="GO:0006457">
    <property type="term" value="P:protein folding"/>
    <property type="evidence" value="ECO:0007669"/>
    <property type="project" value="InterPro"/>
</dbReference>
<reference evidence="7" key="1">
    <citation type="submission" date="2020-06" db="EMBL/GenBank/DDBJ databases">
        <authorList>
            <person name="Li T."/>
            <person name="Hu X."/>
            <person name="Zhang T."/>
            <person name="Song X."/>
            <person name="Zhang H."/>
            <person name="Dai N."/>
            <person name="Sheng W."/>
            <person name="Hou X."/>
            <person name="Wei L."/>
        </authorList>
    </citation>
    <scope>NUCLEOTIDE SEQUENCE</scope>
    <source>
        <strain evidence="7">G01</strain>
        <tissue evidence="7">Leaf</tissue>
    </source>
</reference>
<dbReference type="InterPro" id="IPR016024">
    <property type="entry name" value="ARM-type_fold"/>
</dbReference>
<dbReference type="SUPFAM" id="SSF48371">
    <property type="entry name" value="ARM repeat"/>
    <property type="match status" value="1"/>
</dbReference>
<dbReference type="PROSITE" id="PS00170">
    <property type="entry name" value="CSA_PPIASE_1"/>
    <property type="match status" value="1"/>
</dbReference>
<dbReference type="Pfam" id="PF00160">
    <property type="entry name" value="Pro_isomerase"/>
    <property type="match status" value="1"/>
</dbReference>
<comment type="caution">
    <text evidence="7">The sequence shown here is derived from an EMBL/GenBank/DDBJ whole genome shotgun (WGS) entry which is preliminary data.</text>
</comment>
<dbReference type="PROSITE" id="PS50072">
    <property type="entry name" value="CSA_PPIASE_2"/>
    <property type="match status" value="1"/>
</dbReference>
<gene>
    <name evidence="7" type="ORF">Sangu_0660300</name>
</gene>
<evidence type="ECO:0000256" key="5">
    <source>
        <dbReference type="ARBA" id="ARBA00023235"/>
    </source>
</evidence>
<evidence type="ECO:0000313" key="7">
    <source>
        <dbReference type="EMBL" id="KAL0365627.1"/>
    </source>
</evidence>
<dbReference type="SUPFAM" id="SSF50891">
    <property type="entry name" value="Cyclophilin-like"/>
    <property type="match status" value="1"/>
</dbReference>
<dbReference type="EC" id="5.2.1.8" evidence="3"/>
<protein>
    <recommendedName>
        <fullName evidence="3">peptidylprolyl isomerase</fullName>
        <ecNumber evidence="3">5.2.1.8</ecNumber>
    </recommendedName>
</protein>
<dbReference type="GO" id="GO:0003755">
    <property type="term" value="F:peptidyl-prolyl cis-trans isomerase activity"/>
    <property type="evidence" value="ECO:0007669"/>
    <property type="project" value="UniProtKB-KW"/>
</dbReference>
<organism evidence="7">
    <name type="scientific">Sesamum angustifolium</name>
    <dbReference type="NCBI Taxonomy" id="2727405"/>
    <lineage>
        <taxon>Eukaryota</taxon>
        <taxon>Viridiplantae</taxon>
        <taxon>Streptophyta</taxon>
        <taxon>Embryophyta</taxon>
        <taxon>Tracheophyta</taxon>
        <taxon>Spermatophyta</taxon>
        <taxon>Magnoliopsida</taxon>
        <taxon>eudicotyledons</taxon>
        <taxon>Gunneridae</taxon>
        <taxon>Pentapetalae</taxon>
        <taxon>asterids</taxon>
        <taxon>lamiids</taxon>
        <taxon>Lamiales</taxon>
        <taxon>Pedaliaceae</taxon>
        <taxon>Sesamum</taxon>
    </lineage>
</organism>
<dbReference type="GO" id="GO:0017056">
    <property type="term" value="F:structural constituent of nuclear pore"/>
    <property type="evidence" value="ECO:0007669"/>
    <property type="project" value="InterPro"/>
</dbReference>
<keyword evidence="4" id="KW-0697">Rotamase</keyword>
<dbReference type="EMBL" id="JACGWK010000003">
    <property type="protein sequence ID" value="KAL0365627.1"/>
    <property type="molecule type" value="Genomic_DNA"/>
</dbReference>
<evidence type="ECO:0000256" key="2">
    <source>
        <dbReference type="ARBA" id="ARBA00007365"/>
    </source>
</evidence>
<dbReference type="GO" id="GO:0044611">
    <property type="term" value="C:nuclear pore inner ring"/>
    <property type="evidence" value="ECO:0007669"/>
    <property type="project" value="TreeGrafter"/>
</dbReference>
<dbReference type="InterPro" id="IPR002130">
    <property type="entry name" value="Cyclophilin-type_PPIase_dom"/>
</dbReference>
<comment type="catalytic activity">
    <reaction evidence="1">
        <text>[protein]-peptidylproline (omega=180) = [protein]-peptidylproline (omega=0)</text>
        <dbReference type="Rhea" id="RHEA:16237"/>
        <dbReference type="Rhea" id="RHEA-COMP:10747"/>
        <dbReference type="Rhea" id="RHEA-COMP:10748"/>
        <dbReference type="ChEBI" id="CHEBI:83833"/>
        <dbReference type="ChEBI" id="CHEBI:83834"/>
        <dbReference type="EC" id="5.2.1.8"/>
    </reaction>
</comment>
<evidence type="ECO:0000256" key="4">
    <source>
        <dbReference type="ARBA" id="ARBA00023110"/>
    </source>
</evidence>
<dbReference type="Gene3D" id="2.40.100.10">
    <property type="entry name" value="Cyclophilin-like"/>
    <property type="match status" value="1"/>
</dbReference>
<evidence type="ECO:0000256" key="1">
    <source>
        <dbReference type="ARBA" id="ARBA00000971"/>
    </source>
</evidence>
<dbReference type="InterPro" id="IPR029000">
    <property type="entry name" value="Cyclophilin-like_dom_sf"/>
</dbReference>
<proteinExistence type="inferred from homology"/>
<keyword evidence="5 7" id="KW-0413">Isomerase</keyword>
<reference evidence="7" key="2">
    <citation type="journal article" date="2024" name="Plant">
        <title>Genomic evolution and insights into agronomic trait innovations of Sesamum species.</title>
        <authorList>
            <person name="Miao H."/>
            <person name="Wang L."/>
            <person name="Qu L."/>
            <person name="Liu H."/>
            <person name="Sun Y."/>
            <person name="Le M."/>
            <person name="Wang Q."/>
            <person name="Wei S."/>
            <person name="Zheng Y."/>
            <person name="Lin W."/>
            <person name="Duan Y."/>
            <person name="Cao H."/>
            <person name="Xiong S."/>
            <person name="Wang X."/>
            <person name="Wei L."/>
            <person name="Li C."/>
            <person name="Ma Q."/>
            <person name="Ju M."/>
            <person name="Zhao R."/>
            <person name="Li G."/>
            <person name="Mu C."/>
            <person name="Tian Q."/>
            <person name="Mei H."/>
            <person name="Zhang T."/>
            <person name="Gao T."/>
            <person name="Zhang H."/>
        </authorList>
    </citation>
    <scope>NUCLEOTIDE SEQUENCE</scope>
    <source>
        <strain evidence="7">G01</strain>
    </source>
</reference>
<feature type="domain" description="PPIase cyclophilin-type" evidence="6">
    <location>
        <begin position="1916"/>
        <end position="2079"/>
    </location>
</feature>
<sequence length="2081" mass="232292">VVLEYYIERQCLLKCARQILMHALYFGSQSEEGSAVLEEAHRLISDGLECKLLSIFQDLLSSDYPEQMDIDLYTLWAEETLIEDNLILDILFLVYYESYCTCDAKCWKRLCTLYQGIVNGSYNFQKLAISTEANRSIYHAKVQLLFILIEALNLENVLQMIHDNTPFRQGTIAFSDVDVQQMDALVSSFNVFEAKEAGPLILAWAVFLCLISSLPGKEENNLLMEIDHIGYVHQAFQASSLGYFLEILQSDTLKDSDGPVAGYRSVLRTFISAFIASYEISFQFGDDNLKLILEILCKIYRGEESLCIQFWDRDSFIDGPVRCLLCNLEGEFPFRTIELVRLLSALCEGAWPSECVFNFLDKSVGLSTPLEISSDSAVDAVVPKIVETRYPLQVAGIGGLIIPSKSRGQVMRMIDKKYALVRWEYSESGVLVLLLRLAQQQYAQNTEELIVILDLLSRLVTFNVGTHDVIYAFSFYTLVLLKQGVVISPDGVKDFLEIATLLVSLELGSYVKKGNLGAGLTSINTLISSTGWRKKQAVCYSLMDAWNSFHDEETGIGIQEKYVRIDVVEIICALVKNLPPSVNGAVMMSMGVTILTKMLRCLPSHVATMALKGNIFDVALRTNPFDVGPNSLSSGSWLLSGRLAKMLLIDLLDFTMNLLETGLETDTILALTVFSLRYVLVNHEFWKYKVKYARWKVTLKVLEVMKKCIWSISSCQKLGDVVRDIMLSDSSIHSALFRIVCTTTPSLEKLYVSRLFDMLDIEGLHQAISSGLDVLVSMVYAFSKDSPSLPVFHQAVLSPMTKPIPVISAAISLMSYFRDPKIQIGAARLLSVLFIADISQSYTYSNPNLCLDDKQLANFRKSICNILCEQSPWNEDLIFATLKLLTSVARNQPAFLTAIVVSGEYLNAQVHNVDSKHQPHKTENGSLDSKEETLLHAILQYIRRSEGLFDRKMNILLCLLSFLRALWQGAPQFTKILEQLKVSDKFWRHLTNSVRLISQVNLSGKLTEKELHNLAYEYQYLSNVLDILGYEIFLQKKLMHAEVDLKRVSKTPTDGTKETDDSLFAKNEGVGSPKEIISTWCKSSILSDLIKACVSWEYGNSSHLRAKVAFGLFAVHAMVKLRDGDRGSLSLSLIERIITLSQKLLKLPAFSELLTRYKERGYSGGQELENLILSDLFYHIQGELEGRQIDNRLFKELLQFLLDSRFLDAYIHIKQDLFADINGIYLYDTVRLRADLGLEMWELSAWKESKEVAETMLLCLQEANSRMLQSNSKLSALRGLITLLYMQEDNESENEASIGLKISEQIVSSCIDHICRCLHATLESLTPIPNSNEDVFDILTAQVELLLLLVRSKSNSIPTPACVLILKTSGYGLKVFRSCRPSVAIGTATRFLLMLILSSVELIHKDLHSGFETGIGSLEGSAEVSSSSLGLLPVLCDCIGHTDHCALSLSAINLILKGFSTPATWFPIIREHLRLQHIIQNLQDVTLSKTVSVILKFLLNLARVRQGAEMLLNAGILASLKMLLSDLPDGGHFSVIQSERIFSSTTDKTEKSEPIWGLSLAVLTAIIQSLGDSSAASIVDYVMACVLVEKAPVISYYLSAPDFPTDGHETKRARALKSNISLSELKETQNTLALICVLARYWNSWKKVLQNMESQLREKSIHLLAFISRATQRPGESPKRDAPLLCHPVLKEEFEWYKKQPFINSRNGWFALSALGCKLNPKFASLSSRTALVLRDQSNGNADTSPQTHLSDLIAIEMYKIAFLLLKFLCMQAESAARKAEEVGFVDVAHFPELPMPDILHGLQDQGIAVITELCEAKKMKQLAPEIKEVCLLLLQITVMALYLEFCVIQICGIRPVLGHVETFSKEFRLLIRATEGHLFLKEPLRNLKQIVSFVYPELIQAEVSYCKDMANPKVFFDMTVGGQPAGRIVMELYADVVPKTAENFRALCTGEKGVGRSGKPLHYKGSTFHRVIPNFMCQGGDFTAGNGTGGESIYGSKFADENFVKKHTGPGVLSMANAGPGTNGSQFFICTAKTEWLDGKHVVFGQVVEGYDVVKAIEKVGSGSGRTSKPVVVADCGQLC</sequence>
<evidence type="ECO:0000256" key="3">
    <source>
        <dbReference type="ARBA" id="ARBA00013194"/>
    </source>
</evidence>
<dbReference type="PRINTS" id="PR00153">
    <property type="entry name" value="CSAPPISMRASE"/>
</dbReference>
<dbReference type="GO" id="GO:0006405">
    <property type="term" value="P:RNA export from nucleus"/>
    <property type="evidence" value="ECO:0007669"/>
    <property type="project" value="TreeGrafter"/>
</dbReference>
<name>A0AAW2QDG7_9LAMI</name>
<dbReference type="InterPro" id="IPR020892">
    <property type="entry name" value="Cyclophilin-type_PPIase_CS"/>
</dbReference>
<evidence type="ECO:0000259" key="6">
    <source>
        <dbReference type="PROSITE" id="PS50072"/>
    </source>
</evidence>
<comment type="similarity">
    <text evidence="2">Belongs to the cyclophilin-type PPIase family.</text>
</comment>
<accession>A0AAW2QDG7</accession>
<dbReference type="CDD" id="cd01926">
    <property type="entry name" value="cyclophilin_ABH_like"/>
    <property type="match status" value="1"/>
</dbReference>
<dbReference type="PANTHER" id="PTHR31431">
    <property type="entry name" value="NUCLEOPORIN NUP188 HOMOLOG"/>
    <property type="match status" value="1"/>
</dbReference>
<dbReference type="InterPro" id="IPR044840">
    <property type="entry name" value="Nup188"/>
</dbReference>
<dbReference type="PANTHER" id="PTHR31431:SF1">
    <property type="entry name" value="NUCLEOPORIN NUP188"/>
    <property type="match status" value="1"/>
</dbReference>
<dbReference type="GO" id="GO:0006606">
    <property type="term" value="P:protein import into nucleus"/>
    <property type="evidence" value="ECO:0007669"/>
    <property type="project" value="TreeGrafter"/>
</dbReference>